<accession>A0A2C5YUJ4</accession>
<dbReference type="EMBL" id="NJEU01000781">
    <property type="protein sequence ID" value="PHH70581.1"/>
    <property type="molecule type" value="Genomic_DNA"/>
</dbReference>
<dbReference type="SUPFAM" id="SSF54695">
    <property type="entry name" value="POZ domain"/>
    <property type="match status" value="1"/>
</dbReference>
<gene>
    <name evidence="2" type="ORF">CDD82_7037</name>
</gene>
<organism evidence="2 3">
    <name type="scientific">Ophiocordyceps australis</name>
    <dbReference type="NCBI Taxonomy" id="1399860"/>
    <lineage>
        <taxon>Eukaryota</taxon>
        <taxon>Fungi</taxon>
        <taxon>Dikarya</taxon>
        <taxon>Ascomycota</taxon>
        <taxon>Pezizomycotina</taxon>
        <taxon>Sordariomycetes</taxon>
        <taxon>Hypocreomycetidae</taxon>
        <taxon>Hypocreales</taxon>
        <taxon>Ophiocordycipitaceae</taxon>
        <taxon>Ophiocordyceps</taxon>
    </lineage>
</organism>
<dbReference type="Proteomes" id="UP000224854">
    <property type="component" value="Unassembled WGS sequence"/>
</dbReference>
<feature type="region of interest" description="Disordered" evidence="1">
    <location>
        <begin position="316"/>
        <end position="355"/>
    </location>
</feature>
<proteinExistence type="predicted"/>
<evidence type="ECO:0000313" key="3">
    <source>
        <dbReference type="Proteomes" id="UP000224854"/>
    </source>
</evidence>
<sequence>MVPVDLARPTGRSLASKAKGPSLDKSLPPPPPAPPAAPDMTTVLIGSRQTSFKVNRKQLCAVSPFFRERLEASSHQKPISLWLPGESSAMFAIFVEWVHSPSEFRDILEEAIKEAQEAGDQASMDCHWTLIRLHLFASSLQLYHLQDIVMDAIQDVYLKLDWDVSPSLIIYLYTQCESEPAVRIRRWAVAMVAFTLSGPSQPLKLHPQDSASSDPAGFRALFESLPEFQQDYVAHMRSMKAAHLDVRFKNPQLRISANKLRNEQRLFGFRECSFHSHRAAVGQARCPDADTRGQSKHASELEAGIRSLLGIPVAPIEQEGHDADAVPLPLFSKDGSDDGNKAPTNVRSVPTRPKD</sequence>
<dbReference type="Gene3D" id="3.30.710.10">
    <property type="entry name" value="Potassium Channel Kv1.1, Chain A"/>
    <property type="match status" value="1"/>
</dbReference>
<name>A0A2C5YUJ4_9HYPO</name>
<comment type="caution">
    <text evidence="2">The sequence shown here is derived from an EMBL/GenBank/DDBJ whole genome shotgun (WGS) entry which is preliminary data.</text>
</comment>
<protein>
    <recommendedName>
        <fullName evidence="4">BTB domain-containing protein</fullName>
    </recommendedName>
</protein>
<evidence type="ECO:0000256" key="1">
    <source>
        <dbReference type="SAM" id="MobiDB-lite"/>
    </source>
</evidence>
<dbReference type="InterPro" id="IPR011333">
    <property type="entry name" value="SKP1/BTB/POZ_sf"/>
</dbReference>
<feature type="compositionally biased region" description="Pro residues" evidence="1">
    <location>
        <begin position="27"/>
        <end position="37"/>
    </location>
</feature>
<evidence type="ECO:0000313" key="2">
    <source>
        <dbReference type="EMBL" id="PHH70581.1"/>
    </source>
</evidence>
<feature type="region of interest" description="Disordered" evidence="1">
    <location>
        <begin position="1"/>
        <end position="40"/>
    </location>
</feature>
<evidence type="ECO:0008006" key="4">
    <source>
        <dbReference type="Google" id="ProtNLM"/>
    </source>
</evidence>
<dbReference type="AlphaFoldDB" id="A0A2C5YUJ4"/>
<reference evidence="2 3" key="1">
    <citation type="submission" date="2017-06" db="EMBL/GenBank/DDBJ databases">
        <title>Ant-infecting Ophiocordyceps genomes reveal a high diversity of potential behavioral manipulation genes and a possible major role for enterotoxins.</title>
        <authorList>
            <person name="De Bekker C."/>
            <person name="Evans H.C."/>
            <person name="Brachmann A."/>
            <person name="Hughes D.P."/>
        </authorList>
    </citation>
    <scope>NUCLEOTIDE SEQUENCE [LARGE SCALE GENOMIC DNA]</scope>
    <source>
        <strain evidence="2 3">1348a</strain>
    </source>
</reference>
<dbReference type="OrthoDB" id="1022638at2759"/>
<keyword evidence="3" id="KW-1185">Reference proteome</keyword>